<feature type="coiled-coil region" evidence="12">
    <location>
        <begin position="223"/>
        <end position="250"/>
    </location>
</feature>
<name>A0A316DEN1_9BACL</name>
<sequence length="586" mass="65861">MIRNSVVAKLWLTIISLFIVVLLLLSIFLEQLFDNYFLKAEEDRLTARMDHMAEVLTNPNYSQTEALLIINELALEESADEPLKFDRATTENLVAHLTPDDLKTLVSGKPVIERGKSPYWETKLEKKDESFWVLEPLIVRSEIVGLLFVVQPITAAQAVGKLRELLFFSAGLGVVLATGLAFVVSKNLSNPLVQMNKVAKQMMEGDFQGKVNIVTHDEVGMLGHSLNTLADKLEENIDDLEREKEQLTSIITSMSDGVLSADLNGAITLANPQARRMIRAQLLMETGDPSAKQLPRDLADFEKSVMKNRQSLFDELQWQGRVLFVTIAPLYEKDGETLRGCVAVLRDVTEERTIDKMRKDFIANVSHELRTPLAMMQGYSEALLDEFGDDPEQRQELTQIILDETHRMRRLVNDLLNLAQLESGQFQMSEEELDMANLVRRVGRKFTTVSHEREVGLDLFVDDDAAPVLVYGDPDRLEQVFTNLVDNAFRHTPAGGRLTMQLTADDTLVQILVRDTGEGIPQEDLPFVFERFYKVDKARTRSKGGTGLGLAITHNIVKSHHGDIVVESEVGKGTTFNVILPRYNVG</sequence>
<dbReference type="InterPro" id="IPR003660">
    <property type="entry name" value="HAMP_dom"/>
</dbReference>
<evidence type="ECO:0000313" key="16">
    <source>
        <dbReference type="EMBL" id="PWK14427.1"/>
    </source>
</evidence>
<dbReference type="CDD" id="cd00082">
    <property type="entry name" value="HisKA"/>
    <property type="match status" value="1"/>
</dbReference>
<reference evidence="16 17" key="1">
    <citation type="submission" date="2018-05" db="EMBL/GenBank/DDBJ databases">
        <title>Genomic Encyclopedia of Type Strains, Phase IV (KMG-IV): sequencing the most valuable type-strain genomes for metagenomic binning, comparative biology and taxonomic classification.</title>
        <authorList>
            <person name="Goeker M."/>
        </authorList>
    </citation>
    <scope>NUCLEOTIDE SEQUENCE [LARGE SCALE GENOMIC DNA]</scope>
    <source>
        <strain evidence="16 17">DSM 18773</strain>
    </source>
</reference>
<dbReference type="Pfam" id="PF00512">
    <property type="entry name" value="HisKA"/>
    <property type="match status" value="1"/>
</dbReference>
<dbReference type="GO" id="GO:0005886">
    <property type="term" value="C:plasma membrane"/>
    <property type="evidence" value="ECO:0007669"/>
    <property type="project" value="UniProtKB-SubCell"/>
</dbReference>
<dbReference type="InterPro" id="IPR036097">
    <property type="entry name" value="HisK_dim/P_sf"/>
</dbReference>
<evidence type="ECO:0000256" key="12">
    <source>
        <dbReference type="SAM" id="Coils"/>
    </source>
</evidence>
<dbReference type="InterPro" id="IPR050351">
    <property type="entry name" value="BphY/WalK/GraS-like"/>
</dbReference>
<evidence type="ECO:0000259" key="15">
    <source>
        <dbReference type="PROSITE" id="PS50885"/>
    </source>
</evidence>
<evidence type="ECO:0000256" key="5">
    <source>
        <dbReference type="ARBA" id="ARBA00022553"/>
    </source>
</evidence>
<keyword evidence="10" id="KW-0902">Two-component regulatory system</keyword>
<dbReference type="InterPro" id="IPR000014">
    <property type="entry name" value="PAS"/>
</dbReference>
<dbReference type="CDD" id="cd06225">
    <property type="entry name" value="HAMP"/>
    <property type="match status" value="1"/>
</dbReference>
<dbReference type="GO" id="GO:0005524">
    <property type="term" value="F:ATP binding"/>
    <property type="evidence" value="ECO:0007669"/>
    <property type="project" value="UniProtKB-KW"/>
</dbReference>
<dbReference type="AlphaFoldDB" id="A0A316DEN1"/>
<dbReference type="GO" id="GO:0000156">
    <property type="term" value="F:phosphorelay response regulator activity"/>
    <property type="evidence" value="ECO:0007669"/>
    <property type="project" value="TreeGrafter"/>
</dbReference>
<dbReference type="SUPFAM" id="SSF55785">
    <property type="entry name" value="PYP-like sensor domain (PAS domain)"/>
    <property type="match status" value="1"/>
</dbReference>
<organism evidence="16 17">
    <name type="scientific">Tumebacillus permanentifrigoris</name>
    <dbReference type="NCBI Taxonomy" id="378543"/>
    <lineage>
        <taxon>Bacteria</taxon>
        <taxon>Bacillati</taxon>
        <taxon>Bacillota</taxon>
        <taxon>Bacilli</taxon>
        <taxon>Bacillales</taxon>
        <taxon>Alicyclobacillaceae</taxon>
        <taxon>Tumebacillus</taxon>
    </lineage>
</organism>
<dbReference type="SMART" id="SM00091">
    <property type="entry name" value="PAS"/>
    <property type="match status" value="1"/>
</dbReference>
<dbReference type="EMBL" id="QGGL01000005">
    <property type="protein sequence ID" value="PWK14427.1"/>
    <property type="molecule type" value="Genomic_DNA"/>
</dbReference>
<evidence type="ECO:0000256" key="3">
    <source>
        <dbReference type="ARBA" id="ARBA00012438"/>
    </source>
</evidence>
<dbReference type="SMART" id="SM00304">
    <property type="entry name" value="HAMP"/>
    <property type="match status" value="1"/>
</dbReference>
<evidence type="ECO:0000256" key="8">
    <source>
        <dbReference type="ARBA" id="ARBA00022777"/>
    </source>
</evidence>
<dbReference type="SMART" id="SM00387">
    <property type="entry name" value="HATPase_c"/>
    <property type="match status" value="1"/>
</dbReference>
<dbReference type="Gene3D" id="3.30.565.10">
    <property type="entry name" value="Histidine kinase-like ATPase, C-terminal domain"/>
    <property type="match status" value="1"/>
</dbReference>
<dbReference type="Gene3D" id="3.30.450.20">
    <property type="entry name" value="PAS domain"/>
    <property type="match status" value="1"/>
</dbReference>
<dbReference type="PRINTS" id="PR00344">
    <property type="entry name" value="BCTRLSENSOR"/>
</dbReference>
<keyword evidence="17" id="KW-1185">Reference proteome</keyword>
<evidence type="ECO:0000256" key="7">
    <source>
        <dbReference type="ARBA" id="ARBA00022741"/>
    </source>
</evidence>
<dbReference type="GO" id="GO:0000155">
    <property type="term" value="F:phosphorelay sensor kinase activity"/>
    <property type="evidence" value="ECO:0007669"/>
    <property type="project" value="InterPro"/>
</dbReference>
<dbReference type="InterPro" id="IPR036890">
    <property type="entry name" value="HATPase_C_sf"/>
</dbReference>
<feature type="domain" description="Histidine kinase" evidence="14">
    <location>
        <begin position="364"/>
        <end position="584"/>
    </location>
</feature>
<evidence type="ECO:0000256" key="10">
    <source>
        <dbReference type="ARBA" id="ARBA00023012"/>
    </source>
</evidence>
<dbReference type="Pfam" id="PF02518">
    <property type="entry name" value="HATPase_c"/>
    <property type="match status" value="1"/>
</dbReference>
<keyword evidence="9" id="KW-0067">ATP-binding</keyword>
<dbReference type="InterPro" id="IPR013656">
    <property type="entry name" value="PAS_4"/>
</dbReference>
<dbReference type="InterPro" id="IPR003661">
    <property type="entry name" value="HisK_dim/P_dom"/>
</dbReference>
<evidence type="ECO:0000256" key="11">
    <source>
        <dbReference type="ARBA" id="ARBA00023136"/>
    </source>
</evidence>
<comment type="catalytic activity">
    <reaction evidence="1">
        <text>ATP + protein L-histidine = ADP + protein N-phospho-L-histidine.</text>
        <dbReference type="EC" id="2.7.13.3"/>
    </reaction>
</comment>
<keyword evidence="5" id="KW-0597">Phosphoprotein</keyword>
<comment type="subcellular location">
    <subcellularLocation>
        <location evidence="2">Cell membrane</location>
        <topology evidence="2">Multi-pass membrane protein</topology>
    </subcellularLocation>
</comment>
<comment type="caution">
    <text evidence="16">The sequence shown here is derived from an EMBL/GenBank/DDBJ whole genome shotgun (WGS) entry which is preliminary data.</text>
</comment>
<dbReference type="SUPFAM" id="SSF55874">
    <property type="entry name" value="ATPase domain of HSP90 chaperone/DNA topoisomerase II/histidine kinase"/>
    <property type="match status" value="1"/>
</dbReference>
<dbReference type="GO" id="GO:0030295">
    <property type="term" value="F:protein kinase activator activity"/>
    <property type="evidence" value="ECO:0007669"/>
    <property type="project" value="TreeGrafter"/>
</dbReference>
<keyword evidence="4" id="KW-1003">Cell membrane</keyword>
<dbReference type="SMART" id="SM00388">
    <property type="entry name" value="HisKA"/>
    <property type="match status" value="1"/>
</dbReference>
<evidence type="ECO:0000259" key="14">
    <source>
        <dbReference type="PROSITE" id="PS50109"/>
    </source>
</evidence>
<evidence type="ECO:0000313" key="17">
    <source>
        <dbReference type="Proteomes" id="UP000245634"/>
    </source>
</evidence>
<keyword evidence="11 13" id="KW-0472">Membrane</keyword>
<dbReference type="OrthoDB" id="9813151at2"/>
<evidence type="ECO:0000256" key="4">
    <source>
        <dbReference type="ARBA" id="ARBA00022475"/>
    </source>
</evidence>
<evidence type="ECO:0000256" key="13">
    <source>
        <dbReference type="SAM" id="Phobius"/>
    </source>
</evidence>
<dbReference type="FunFam" id="3.30.565.10:FF:000006">
    <property type="entry name" value="Sensor histidine kinase WalK"/>
    <property type="match status" value="1"/>
</dbReference>
<dbReference type="PROSITE" id="PS50885">
    <property type="entry name" value="HAMP"/>
    <property type="match status" value="1"/>
</dbReference>
<dbReference type="GO" id="GO:0007234">
    <property type="term" value="P:osmosensory signaling via phosphorelay pathway"/>
    <property type="evidence" value="ECO:0007669"/>
    <property type="project" value="TreeGrafter"/>
</dbReference>
<dbReference type="Gene3D" id="1.10.287.130">
    <property type="match status" value="1"/>
</dbReference>
<evidence type="ECO:0000256" key="2">
    <source>
        <dbReference type="ARBA" id="ARBA00004651"/>
    </source>
</evidence>
<dbReference type="SUPFAM" id="SSF47384">
    <property type="entry name" value="Homodimeric domain of signal transducing histidine kinase"/>
    <property type="match status" value="1"/>
</dbReference>
<keyword evidence="6" id="KW-0808">Transferase</keyword>
<dbReference type="InterPro" id="IPR005467">
    <property type="entry name" value="His_kinase_dom"/>
</dbReference>
<evidence type="ECO:0000256" key="9">
    <source>
        <dbReference type="ARBA" id="ARBA00022840"/>
    </source>
</evidence>
<dbReference type="SUPFAM" id="SSF158472">
    <property type="entry name" value="HAMP domain-like"/>
    <property type="match status" value="1"/>
</dbReference>
<keyword evidence="13" id="KW-0812">Transmembrane</keyword>
<keyword evidence="8 16" id="KW-0418">Kinase</keyword>
<keyword evidence="7" id="KW-0547">Nucleotide-binding</keyword>
<feature type="transmembrane region" description="Helical" evidence="13">
    <location>
        <begin position="6"/>
        <end position="29"/>
    </location>
</feature>
<dbReference type="InterPro" id="IPR003594">
    <property type="entry name" value="HATPase_dom"/>
</dbReference>
<protein>
    <recommendedName>
        <fullName evidence="3">histidine kinase</fullName>
        <ecNumber evidence="3">2.7.13.3</ecNumber>
    </recommendedName>
</protein>
<keyword evidence="13" id="KW-1133">Transmembrane helix</keyword>
<gene>
    <name evidence="16" type="ORF">C7459_105185</name>
</gene>
<dbReference type="FunFam" id="1.10.287.130:FF:000001">
    <property type="entry name" value="Two-component sensor histidine kinase"/>
    <property type="match status" value="1"/>
</dbReference>
<accession>A0A316DEN1</accession>
<dbReference type="InterPro" id="IPR004358">
    <property type="entry name" value="Sig_transdc_His_kin-like_C"/>
</dbReference>
<proteinExistence type="predicted"/>
<dbReference type="Proteomes" id="UP000245634">
    <property type="component" value="Unassembled WGS sequence"/>
</dbReference>
<evidence type="ECO:0000256" key="1">
    <source>
        <dbReference type="ARBA" id="ARBA00000085"/>
    </source>
</evidence>
<dbReference type="Gene3D" id="6.10.340.10">
    <property type="match status" value="1"/>
</dbReference>
<evidence type="ECO:0000256" key="6">
    <source>
        <dbReference type="ARBA" id="ARBA00022679"/>
    </source>
</evidence>
<dbReference type="PANTHER" id="PTHR42878:SF3">
    <property type="entry name" value="HISTIDINE PROTEIN KINASE SAES"/>
    <property type="match status" value="1"/>
</dbReference>
<keyword evidence="12" id="KW-0175">Coiled coil</keyword>
<feature type="domain" description="HAMP" evidence="15">
    <location>
        <begin position="186"/>
        <end position="238"/>
    </location>
</feature>
<dbReference type="Pfam" id="PF08448">
    <property type="entry name" value="PAS_4"/>
    <property type="match status" value="1"/>
</dbReference>
<dbReference type="CDD" id="cd00075">
    <property type="entry name" value="HATPase"/>
    <property type="match status" value="1"/>
</dbReference>
<dbReference type="Pfam" id="PF00672">
    <property type="entry name" value="HAMP"/>
    <property type="match status" value="1"/>
</dbReference>
<dbReference type="PROSITE" id="PS50109">
    <property type="entry name" value="HIS_KIN"/>
    <property type="match status" value="1"/>
</dbReference>
<dbReference type="EC" id="2.7.13.3" evidence="3"/>
<dbReference type="RefSeq" id="WP_109687919.1">
    <property type="nucleotide sequence ID" value="NZ_QGGL01000005.1"/>
</dbReference>
<dbReference type="InterPro" id="IPR035965">
    <property type="entry name" value="PAS-like_dom_sf"/>
</dbReference>
<dbReference type="PANTHER" id="PTHR42878">
    <property type="entry name" value="TWO-COMPONENT HISTIDINE KINASE"/>
    <property type="match status" value="1"/>
</dbReference>